<dbReference type="PROSITE" id="PS50011">
    <property type="entry name" value="PROTEIN_KINASE_DOM"/>
    <property type="match status" value="1"/>
</dbReference>
<dbReference type="Proteomes" id="UP000316621">
    <property type="component" value="Chromosome 10"/>
</dbReference>
<dbReference type="EMBL" id="CM010724">
    <property type="protein sequence ID" value="RZC81835.1"/>
    <property type="molecule type" value="Genomic_DNA"/>
</dbReference>
<dbReference type="InterPro" id="IPR001480">
    <property type="entry name" value="Bulb-type_lectin_dom"/>
</dbReference>
<dbReference type="GO" id="GO:0004674">
    <property type="term" value="F:protein serine/threonine kinase activity"/>
    <property type="evidence" value="ECO:0007669"/>
    <property type="project" value="UniProtKB-KW"/>
</dbReference>
<keyword evidence="12 20" id="KW-0472">Membrane</keyword>
<dbReference type="GO" id="GO:0030246">
    <property type="term" value="F:carbohydrate binding"/>
    <property type="evidence" value="ECO:0007669"/>
    <property type="project" value="UniProtKB-KW"/>
</dbReference>
<evidence type="ECO:0000256" key="7">
    <source>
        <dbReference type="ARBA" id="ARBA00022734"/>
    </source>
</evidence>
<evidence type="ECO:0000256" key="1">
    <source>
        <dbReference type="ARBA" id="ARBA00004479"/>
    </source>
</evidence>
<feature type="transmembrane region" description="Helical" evidence="20">
    <location>
        <begin position="464"/>
        <end position="491"/>
    </location>
</feature>
<dbReference type="InterPro" id="IPR000719">
    <property type="entry name" value="Prot_kinase_dom"/>
</dbReference>
<keyword evidence="13" id="KW-1015">Disulfide bond</keyword>
<evidence type="ECO:0000313" key="24">
    <source>
        <dbReference type="EMBL" id="RZC81835.1"/>
    </source>
</evidence>
<dbReference type="SMART" id="SM00220">
    <property type="entry name" value="S_TKc"/>
    <property type="match status" value="1"/>
</dbReference>
<reference evidence="24 25" key="1">
    <citation type="journal article" date="2018" name="Science">
        <title>The opium poppy genome and morphinan production.</title>
        <authorList>
            <person name="Guo L."/>
            <person name="Winzer T."/>
            <person name="Yang X."/>
            <person name="Li Y."/>
            <person name="Ning Z."/>
            <person name="He Z."/>
            <person name="Teodor R."/>
            <person name="Lu Y."/>
            <person name="Bowser T.A."/>
            <person name="Graham I.A."/>
            <person name="Ye K."/>
        </authorList>
    </citation>
    <scope>NUCLEOTIDE SEQUENCE [LARGE SCALE GENOMIC DNA]</scope>
    <source>
        <strain evidence="25">cv. HN1</strain>
        <tissue evidence="24">Leaves</tissue>
    </source>
</reference>
<name>A0A4Y7LCB2_PAPSO</name>
<evidence type="ECO:0000256" key="11">
    <source>
        <dbReference type="ARBA" id="ARBA00022989"/>
    </source>
</evidence>
<accession>A0A4Y7LCB2</accession>
<evidence type="ECO:0000256" key="2">
    <source>
        <dbReference type="ARBA" id="ARBA00022527"/>
    </source>
</evidence>
<keyword evidence="11 20" id="KW-1133">Transmembrane helix</keyword>
<evidence type="ECO:0000256" key="8">
    <source>
        <dbReference type="ARBA" id="ARBA00022741"/>
    </source>
</evidence>
<evidence type="ECO:0000256" key="14">
    <source>
        <dbReference type="ARBA" id="ARBA00023170"/>
    </source>
</evidence>
<dbReference type="PIRSF" id="PIRSF000641">
    <property type="entry name" value="SRK"/>
    <property type="match status" value="1"/>
</dbReference>
<evidence type="ECO:0000256" key="21">
    <source>
        <dbReference type="SAM" id="SignalP"/>
    </source>
</evidence>
<gene>
    <name evidence="24" type="ORF">C5167_044393</name>
</gene>
<dbReference type="FunFam" id="1.10.510.10:FF:000237">
    <property type="entry name" value="G-type lectin S-receptor-like serine/threonine-protein kinase"/>
    <property type="match status" value="1"/>
</dbReference>
<feature type="domain" description="Protein kinase" evidence="22">
    <location>
        <begin position="522"/>
        <end position="797"/>
    </location>
</feature>
<keyword evidence="4 18" id="KW-0808">Transferase</keyword>
<evidence type="ECO:0000256" key="15">
    <source>
        <dbReference type="ARBA" id="ARBA00023180"/>
    </source>
</evidence>
<dbReference type="PROSITE" id="PS00107">
    <property type="entry name" value="PROTEIN_KINASE_ATP"/>
    <property type="match status" value="1"/>
</dbReference>
<comment type="subcellular location">
    <subcellularLocation>
        <location evidence="1">Membrane</location>
        <topology evidence="1">Single-pass type I membrane protein</topology>
    </subcellularLocation>
</comment>
<dbReference type="FunFam" id="2.90.10.30:FF:000001">
    <property type="entry name" value="Serine/threonine-protein kinase"/>
    <property type="match status" value="1"/>
</dbReference>
<dbReference type="STRING" id="3469.A0A4Y7LCB2"/>
<dbReference type="Gene3D" id="2.90.10.10">
    <property type="entry name" value="Bulb-type lectin domain"/>
    <property type="match status" value="2"/>
</dbReference>
<protein>
    <recommendedName>
        <fullName evidence="18">Receptor-like serine/threonine-protein kinase</fullName>
        <ecNumber evidence="18">2.7.11.1</ecNumber>
    </recommendedName>
</protein>
<dbReference type="GO" id="GO:0106310">
    <property type="term" value="F:protein serine kinase activity"/>
    <property type="evidence" value="ECO:0007669"/>
    <property type="project" value="RHEA"/>
</dbReference>
<evidence type="ECO:0000256" key="4">
    <source>
        <dbReference type="ARBA" id="ARBA00022679"/>
    </source>
</evidence>
<dbReference type="PROSITE" id="PS50927">
    <property type="entry name" value="BULB_LECTIN"/>
    <property type="match status" value="1"/>
</dbReference>
<dbReference type="InterPro" id="IPR008271">
    <property type="entry name" value="Ser/Thr_kinase_AS"/>
</dbReference>
<dbReference type="GO" id="GO:0016020">
    <property type="term" value="C:membrane"/>
    <property type="evidence" value="ECO:0007669"/>
    <property type="project" value="UniProtKB-SubCell"/>
</dbReference>
<dbReference type="Gramene" id="RZC81835">
    <property type="protein sequence ID" value="RZC81835"/>
    <property type="gene ID" value="C5167_044393"/>
</dbReference>
<dbReference type="SMART" id="SM00108">
    <property type="entry name" value="B_lectin"/>
    <property type="match status" value="1"/>
</dbReference>
<evidence type="ECO:0000256" key="5">
    <source>
        <dbReference type="ARBA" id="ARBA00022692"/>
    </source>
</evidence>
<keyword evidence="7" id="KW-0430">Lectin</keyword>
<dbReference type="InterPro" id="IPR036426">
    <property type="entry name" value="Bulb-type_lectin_dom_sf"/>
</dbReference>
<dbReference type="InterPro" id="IPR024171">
    <property type="entry name" value="SRK-like_kinase"/>
</dbReference>
<keyword evidence="9 18" id="KW-0418">Kinase</keyword>
<feature type="chain" id="PRO_5021454731" description="Receptor-like serine/threonine-protein kinase" evidence="21">
    <location>
        <begin position="29"/>
        <end position="832"/>
    </location>
</feature>
<keyword evidence="8 18" id="KW-0547">Nucleotide-binding</keyword>
<keyword evidence="2 18" id="KW-0723">Serine/threonine-protein kinase</keyword>
<organism evidence="24 25">
    <name type="scientific">Papaver somniferum</name>
    <name type="common">Opium poppy</name>
    <dbReference type="NCBI Taxonomy" id="3469"/>
    <lineage>
        <taxon>Eukaryota</taxon>
        <taxon>Viridiplantae</taxon>
        <taxon>Streptophyta</taxon>
        <taxon>Embryophyta</taxon>
        <taxon>Tracheophyta</taxon>
        <taxon>Spermatophyta</taxon>
        <taxon>Magnoliopsida</taxon>
        <taxon>Ranunculales</taxon>
        <taxon>Papaveraceae</taxon>
        <taxon>Papaveroideae</taxon>
        <taxon>Papaver</taxon>
    </lineage>
</organism>
<dbReference type="SUPFAM" id="SSF51110">
    <property type="entry name" value="alpha-D-mannose-specific plant lectins"/>
    <property type="match status" value="1"/>
</dbReference>
<dbReference type="OMA" id="ANYEIMD"/>
<evidence type="ECO:0000256" key="20">
    <source>
        <dbReference type="SAM" id="Phobius"/>
    </source>
</evidence>
<comment type="catalytic activity">
    <reaction evidence="17 18">
        <text>L-seryl-[protein] + ATP = O-phospho-L-seryl-[protein] + ADP + H(+)</text>
        <dbReference type="Rhea" id="RHEA:17989"/>
        <dbReference type="Rhea" id="RHEA-COMP:9863"/>
        <dbReference type="Rhea" id="RHEA-COMP:11604"/>
        <dbReference type="ChEBI" id="CHEBI:15378"/>
        <dbReference type="ChEBI" id="CHEBI:29999"/>
        <dbReference type="ChEBI" id="CHEBI:30616"/>
        <dbReference type="ChEBI" id="CHEBI:83421"/>
        <dbReference type="ChEBI" id="CHEBI:456216"/>
        <dbReference type="EC" id="2.7.11.1"/>
    </reaction>
</comment>
<dbReference type="AlphaFoldDB" id="A0A4Y7LCB2"/>
<keyword evidence="25" id="KW-1185">Reference proteome</keyword>
<dbReference type="PANTHER" id="PTHR47976">
    <property type="entry name" value="G-TYPE LECTIN S-RECEPTOR-LIKE SERINE/THREONINE-PROTEIN KINASE SD2-5"/>
    <property type="match status" value="1"/>
</dbReference>
<evidence type="ECO:0000256" key="9">
    <source>
        <dbReference type="ARBA" id="ARBA00022777"/>
    </source>
</evidence>
<dbReference type="Gene3D" id="1.10.510.10">
    <property type="entry name" value="Transferase(Phosphotransferase) domain 1"/>
    <property type="match status" value="1"/>
</dbReference>
<dbReference type="CDD" id="cd14066">
    <property type="entry name" value="STKc_IRAK"/>
    <property type="match status" value="1"/>
</dbReference>
<keyword evidence="15" id="KW-0325">Glycoprotein</keyword>
<evidence type="ECO:0000256" key="6">
    <source>
        <dbReference type="ARBA" id="ARBA00022729"/>
    </source>
</evidence>
<feature type="binding site" evidence="19">
    <location>
        <position position="554"/>
    </location>
    <ligand>
        <name>ATP</name>
        <dbReference type="ChEBI" id="CHEBI:30616"/>
    </ligand>
</feature>
<evidence type="ECO:0000259" key="23">
    <source>
        <dbReference type="PROSITE" id="PS50927"/>
    </source>
</evidence>
<keyword evidence="6 21" id="KW-0732">Signal</keyword>
<keyword evidence="10 18" id="KW-0067">ATP-binding</keyword>
<evidence type="ECO:0000256" key="17">
    <source>
        <dbReference type="ARBA" id="ARBA00048679"/>
    </source>
</evidence>
<dbReference type="InterPro" id="IPR017441">
    <property type="entry name" value="Protein_kinase_ATP_BS"/>
</dbReference>
<dbReference type="CDD" id="cd00028">
    <property type="entry name" value="B_lectin"/>
    <property type="match status" value="1"/>
</dbReference>
<evidence type="ECO:0000256" key="13">
    <source>
        <dbReference type="ARBA" id="ARBA00023157"/>
    </source>
</evidence>
<dbReference type="Gene3D" id="3.30.200.20">
    <property type="entry name" value="Phosphorylase Kinase, domain 1"/>
    <property type="match status" value="1"/>
</dbReference>
<sequence length="832" mass="94236">MYSLTHSLLRLPFLFLLVLLLVPFSAYSQSYRNISLGSSLTATGDNTSWPSPSGDFAFGFRHVDNDSFLLAIWFDKIPDRTIVWYANGDDPAPRGSQVELTTKGRLVLKGPRGNELWEAETAKGEIGHGAMLDNGNFVLVEESSTNYLWESFKNPTDTILPTQFLEVNKHNNKLSSRANDSTYTTGRFRLRLQENGNFAMYAVGFPSLTENEYEAYYNLFLLSGSDPKVNQFVFNESGNIYIISRNGSIVNLKWDNIFPATNVYYRATLDFDGVFTQYSHPKTSDPNSRWTVMRLMPDDICDAMKSRLGSGACGYNSYCILTSNRRPSCECPPGYELVNSNNRFSDCRPNFMLPTCQEEDTKNATDLFELQSLRNADWPTSDYEMMESYNEKDCRSSCLNDCLCAIALFKEGTCWKKKLPLPNGRINAAVNGIALIKTRKVSGFPKPDLDPILGPTRIRSTLNLVVSVLLGCSVFFNFILLAAAFLVYFFMDKKLRKKQHKSTTLRSSLRSFTYLELEEATDGFKQELGRGAFGIVYKGSIEEIGSTEFIAVKKLDKVFGEGEKEFKTEVSAIGQTHHKNLVRLLGFCDEGQQRLLVYEFMSNSSLADHLFGICKPDWNQRVQIAFGISRGLMYLHEECSTQIIHCDIKPQNILLDDNFTARISDFGLAKLLVSNQTRTCTGIRGTRGYVAPEWFRNTPVSAKVDVYSFGVMLFEIICCRKGVEMELGEEEVKAILTDWAYDCFRNGKLQNLVEDEEVMNDMKRFERLLMVAIWCIQEDPSLRPSMKKVTQMLEGVLEVSVPPCPYQFNSYIGEYSVPSDAYQYSTTPTSDQ</sequence>
<evidence type="ECO:0000256" key="16">
    <source>
        <dbReference type="ARBA" id="ARBA00047899"/>
    </source>
</evidence>
<dbReference type="Pfam" id="PF00069">
    <property type="entry name" value="Pkinase"/>
    <property type="match status" value="1"/>
</dbReference>
<dbReference type="InterPro" id="IPR011009">
    <property type="entry name" value="Kinase-like_dom_sf"/>
</dbReference>
<feature type="signal peptide" evidence="21">
    <location>
        <begin position="1"/>
        <end position="28"/>
    </location>
</feature>
<evidence type="ECO:0000256" key="18">
    <source>
        <dbReference type="PIRNR" id="PIRNR000641"/>
    </source>
</evidence>
<keyword evidence="5 20" id="KW-0812">Transmembrane</keyword>
<dbReference type="GO" id="GO:0005524">
    <property type="term" value="F:ATP binding"/>
    <property type="evidence" value="ECO:0007669"/>
    <property type="project" value="UniProtKB-UniRule"/>
</dbReference>
<dbReference type="FunFam" id="2.90.10.10:FF:000013">
    <property type="entry name" value="G-type lectin S-receptor-like serine/threonine-protein kinase LECRK1"/>
    <property type="match status" value="1"/>
</dbReference>
<proteinExistence type="inferred from homology"/>
<keyword evidence="3" id="KW-0245">EGF-like domain</keyword>
<dbReference type="EC" id="2.7.11.1" evidence="18"/>
<evidence type="ECO:0000313" key="25">
    <source>
        <dbReference type="Proteomes" id="UP000316621"/>
    </source>
</evidence>
<comment type="catalytic activity">
    <reaction evidence="16 18">
        <text>L-threonyl-[protein] + ATP = O-phospho-L-threonyl-[protein] + ADP + H(+)</text>
        <dbReference type="Rhea" id="RHEA:46608"/>
        <dbReference type="Rhea" id="RHEA-COMP:11060"/>
        <dbReference type="Rhea" id="RHEA-COMP:11605"/>
        <dbReference type="ChEBI" id="CHEBI:15378"/>
        <dbReference type="ChEBI" id="CHEBI:30013"/>
        <dbReference type="ChEBI" id="CHEBI:30616"/>
        <dbReference type="ChEBI" id="CHEBI:61977"/>
        <dbReference type="ChEBI" id="CHEBI:456216"/>
        <dbReference type="EC" id="2.7.11.1"/>
    </reaction>
</comment>
<comment type="similarity">
    <text evidence="18">Belongs to the protein kinase superfamily. Ser/Thr protein kinase family.</text>
</comment>
<evidence type="ECO:0000259" key="22">
    <source>
        <dbReference type="PROSITE" id="PS50011"/>
    </source>
</evidence>
<evidence type="ECO:0000256" key="12">
    <source>
        <dbReference type="ARBA" id="ARBA00023136"/>
    </source>
</evidence>
<evidence type="ECO:0000256" key="10">
    <source>
        <dbReference type="ARBA" id="ARBA00022840"/>
    </source>
</evidence>
<dbReference type="InterPro" id="IPR051343">
    <property type="entry name" value="G-type_lectin_kinases/EP1-like"/>
</dbReference>
<dbReference type="FunFam" id="3.30.200.20:FF:000059">
    <property type="entry name" value="S-receptor-like serine/threonine-protein kinase"/>
    <property type="match status" value="1"/>
</dbReference>
<dbReference type="OrthoDB" id="5857966at2759"/>
<evidence type="ECO:0000256" key="3">
    <source>
        <dbReference type="ARBA" id="ARBA00022536"/>
    </source>
</evidence>
<feature type="domain" description="Bulb-type lectin" evidence="23">
    <location>
        <begin position="25"/>
        <end position="152"/>
    </location>
</feature>
<evidence type="ECO:0000256" key="19">
    <source>
        <dbReference type="PROSITE-ProRule" id="PRU10141"/>
    </source>
</evidence>
<dbReference type="Pfam" id="PF01453">
    <property type="entry name" value="B_lectin"/>
    <property type="match status" value="1"/>
</dbReference>
<dbReference type="SUPFAM" id="SSF56112">
    <property type="entry name" value="Protein kinase-like (PK-like)"/>
    <property type="match status" value="1"/>
</dbReference>
<dbReference type="PANTHER" id="PTHR47976:SF15">
    <property type="entry name" value="G-TYPE LECTIN S-RECEPTOR-LIKE SERINE_THREONINE-PROTEIN KINASE RLK1"/>
    <property type="match status" value="1"/>
</dbReference>
<dbReference type="PROSITE" id="PS00108">
    <property type="entry name" value="PROTEIN_KINASE_ST"/>
    <property type="match status" value="1"/>
</dbReference>
<keyword evidence="14" id="KW-0675">Receptor</keyword>